<feature type="region of interest" description="Disordered" evidence="1">
    <location>
        <begin position="83"/>
        <end position="137"/>
    </location>
</feature>
<reference evidence="2 3" key="1">
    <citation type="journal article" date="2023" name="Sci. Data">
        <title>Genome assembly of the Korean intertidal mud-creeper Batillaria attramentaria.</title>
        <authorList>
            <person name="Patra A.K."/>
            <person name="Ho P.T."/>
            <person name="Jun S."/>
            <person name="Lee S.J."/>
            <person name="Kim Y."/>
            <person name="Won Y.J."/>
        </authorList>
    </citation>
    <scope>NUCLEOTIDE SEQUENCE [LARGE SCALE GENOMIC DNA]</scope>
    <source>
        <strain evidence="2">Wonlab-2016</strain>
    </source>
</reference>
<evidence type="ECO:0000256" key="1">
    <source>
        <dbReference type="SAM" id="MobiDB-lite"/>
    </source>
</evidence>
<dbReference type="Proteomes" id="UP001519460">
    <property type="component" value="Unassembled WGS sequence"/>
</dbReference>
<dbReference type="EMBL" id="JACVVK020000262">
    <property type="protein sequence ID" value="KAK7481444.1"/>
    <property type="molecule type" value="Genomic_DNA"/>
</dbReference>
<proteinExistence type="predicted"/>
<evidence type="ECO:0000313" key="3">
    <source>
        <dbReference type="Proteomes" id="UP001519460"/>
    </source>
</evidence>
<evidence type="ECO:0000313" key="2">
    <source>
        <dbReference type="EMBL" id="KAK7481444.1"/>
    </source>
</evidence>
<keyword evidence="3" id="KW-1185">Reference proteome</keyword>
<feature type="compositionally biased region" description="Basic and acidic residues" evidence="1">
    <location>
        <begin position="83"/>
        <end position="92"/>
    </location>
</feature>
<sequence length="137" mass="16454">MARNLEGKTKDGAEFGRKDKRWREIWKERQKMARNLEGKTKDWRETWKERQKMARNLEGKTKDGAKFGRKDKRWREIWKERQKMARNLEGKPKGKRRRVTENYQGRGLTDGARPMTRPKDDVIAETSTHRQSLGARR</sequence>
<protein>
    <submittedName>
        <fullName evidence="2">Uncharacterized protein</fullName>
    </submittedName>
</protein>
<accession>A0ABD0K2I8</accession>
<gene>
    <name evidence="2" type="ORF">BaRGS_00027295</name>
</gene>
<comment type="caution">
    <text evidence="2">The sequence shown here is derived from an EMBL/GenBank/DDBJ whole genome shotgun (WGS) entry which is preliminary data.</text>
</comment>
<dbReference type="AlphaFoldDB" id="A0ABD0K2I8"/>
<name>A0ABD0K2I8_9CAEN</name>
<organism evidence="2 3">
    <name type="scientific">Batillaria attramentaria</name>
    <dbReference type="NCBI Taxonomy" id="370345"/>
    <lineage>
        <taxon>Eukaryota</taxon>
        <taxon>Metazoa</taxon>
        <taxon>Spiralia</taxon>
        <taxon>Lophotrochozoa</taxon>
        <taxon>Mollusca</taxon>
        <taxon>Gastropoda</taxon>
        <taxon>Caenogastropoda</taxon>
        <taxon>Sorbeoconcha</taxon>
        <taxon>Cerithioidea</taxon>
        <taxon>Batillariidae</taxon>
        <taxon>Batillaria</taxon>
    </lineage>
</organism>